<name>A0ABN8AYQ0_CHISP</name>
<dbReference type="EMBL" id="OU963895">
    <property type="protein sequence ID" value="CAH0401527.1"/>
    <property type="molecule type" value="Genomic_DNA"/>
</dbReference>
<reference evidence="1" key="1">
    <citation type="submission" date="2021-12" db="EMBL/GenBank/DDBJ databases">
        <authorList>
            <person name="King R."/>
        </authorList>
    </citation>
    <scope>NUCLEOTIDE SEQUENCE</scope>
</reference>
<gene>
    <name evidence="1" type="ORF">CHILSU_LOCUS4756</name>
</gene>
<protein>
    <submittedName>
        <fullName evidence="1">Uncharacterized protein</fullName>
    </submittedName>
</protein>
<keyword evidence="2" id="KW-1185">Reference proteome</keyword>
<dbReference type="Proteomes" id="UP001153292">
    <property type="component" value="Chromosome 2"/>
</dbReference>
<accession>A0ABN8AYQ0</accession>
<evidence type="ECO:0000313" key="2">
    <source>
        <dbReference type="Proteomes" id="UP001153292"/>
    </source>
</evidence>
<sequence length="248" mass="28102">MRGYPQPCVFVEIFYHVRQNCGICCRQQCFRTYTTQKRSKKERTPSLKAGIAFVILLVLQVSMGDGDHLPSELLDSKVSGNWLDEMRAKIFDLVDDHGYVGADPYIKKLVEETEKKQNLLLYVEVKKDGTANINFQTSKRSASQPVGAVYGRCLWVAGLCYVVEDFRKVQIQDIDVEVIFAVIGHLMGDQKSSTSSFSCFERHVKPLVPAASAVLRTRQSALGPCGARDENFMVHTFDRHYEINFHNV</sequence>
<proteinExistence type="predicted"/>
<evidence type="ECO:0000313" key="1">
    <source>
        <dbReference type="EMBL" id="CAH0401527.1"/>
    </source>
</evidence>
<organism evidence="1 2">
    <name type="scientific">Chilo suppressalis</name>
    <name type="common">Asiatic rice borer moth</name>
    <dbReference type="NCBI Taxonomy" id="168631"/>
    <lineage>
        <taxon>Eukaryota</taxon>
        <taxon>Metazoa</taxon>
        <taxon>Ecdysozoa</taxon>
        <taxon>Arthropoda</taxon>
        <taxon>Hexapoda</taxon>
        <taxon>Insecta</taxon>
        <taxon>Pterygota</taxon>
        <taxon>Neoptera</taxon>
        <taxon>Endopterygota</taxon>
        <taxon>Lepidoptera</taxon>
        <taxon>Glossata</taxon>
        <taxon>Ditrysia</taxon>
        <taxon>Pyraloidea</taxon>
        <taxon>Crambidae</taxon>
        <taxon>Crambinae</taxon>
        <taxon>Chilo</taxon>
    </lineage>
</organism>